<dbReference type="PANTHER" id="PTHR10697:SF1">
    <property type="entry name" value="MAMMALIAN EPENDYMIN-RELATED PROTEIN 1"/>
    <property type="match status" value="1"/>
</dbReference>
<dbReference type="AlphaFoldDB" id="A0AAN9BD99"/>
<dbReference type="GO" id="GO:0005764">
    <property type="term" value="C:lysosome"/>
    <property type="evidence" value="ECO:0007669"/>
    <property type="project" value="TreeGrafter"/>
</dbReference>
<feature type="signal peptide" evidence="1">
    <location>
        <begin position="1"/>
        <end position="15"/>
    </location>
</feature>
<dbReference type="GO" id="GO:0005576">
    <property type="term" value="C:extracellular region"/>
    <property type="evidence" value="ECO:0007669"/>
    <property type="project" value="InterPro"/>
</dbReference>
<keyword evidence="3" id="KW-1185">Reference proteome</keyword>
<comment type="caution">
    <text evidence="2">The sequence shown here is derived from an EMBL/GenBank/DDBJ whole genome shotgun (WGS) entry which is preliminary data.</text>
</comment>
<dbReference type="EMBL" id="JBAMIC010000008">
    <property type="protein sequence ID" value="KAK7103815.1"/>
    <property type="molecule type" value="Genomic_DNA"/>
</dbReference>
<dbReference type="Pfam" id="PF00811">
    <property type="entry name" value="Ependymin"/>
    <property type="match status" value="1"/>
</dbReference>
<evidence type="ECO:0000313" key="2">
    <source>
        <dbReference type="EMBL" id="KAK7103815.1"/>
    </source>
</evidence>
<reference evidence="2 3" key="1">
    <citation type="submission" date="2024-02" db="EMBL/GenBank/DDBJ databases">
        <title>Chromosome-scale genome assembly of the rough periwinkle Littorina saxatilis.</title>
        <authorList>
            <person name="De Jode A."/>
            <person name="Faria R."/>
            <person name="Formenti G."/>
            <person name="Sims Y."/>
            <person name="Smith T.P."/>
            <person name="Tracey A."/>
            <person name="Wood J.M.D."/>
            <person name="Zagrodzka Z.B."/>
            <person name="Johannesson K."/>
            <person name="Butlin R.K."/>
            <person name="Leder E.H."/>
        </authorList>
    </citation>
    <scope>NUCLEOTIDE SEQUENCE [LARGE SCALE GENOMIC DNA]</scope>
    <source>
        <strain evidence="2">Snail1</strain>
        <tissue evidence="2">Muscle</tissue>
    </source>
</reference>
<dbReference type="InterPro" id="IPR001299">
    <property type="entry name" value="Ependymin"/>
</dbReference>
<dbReference type="GO" id="GO:0005509">
    <property type="term" value="F:calcium ion binding"/>
    <property type="evidence" value="ECO:0007669"/>
    <property type="project" value="InterPro"/>
</dbReference>
<protein>
    <recommendedName>
        <fullName evidence="4">Ependymin related protein-1</fullName>
    </recommendedName>
</protein>
<feature type="chain" id="PRO_5043035742" description="Ependymin related protein-1" evidence="1">
    <location>
        <begin position="16"/>
        <end position="192"/>
    </location>
</feature>
<dbReference type="Proteomes" id="UP001374579">
    <property type="component" value="Unassembled WGS sequence"/>
</dbReference>
<accession>A0AAN9BD99</accession>
<dbReference type="PANTHER" id="PTHR10697">
    <property type="entry name" value="MAMMALIAN EPENDYMIN-RELATED PROTEIN 1"/>
    <property type="match status" value="1"/>
</dbReference>
<sequence>MWAALLLLFVACASAQLPMPCAGPASFTGRFRKIDRDRNYYVDGKMYYDSVNRRVREFEYEEIGSTKQVYDKLKLYNLNIEYTVDLKTRKCNVSEPRPRTWRPFGVPPDARFRGEGTIGAVGVPNEEVTVAFFEGEFDGVDPYFAAVTQPDCFLVEFGIYSNSSGYYHRDFYDVVSGVTDPEAFIPPQVCMQ</sequence>
<evidence type="ECO:0000256" key="1">
    <source>
        <dbReference type="SAM" id="SignalP"/>
    </source>
</evidence>
<keyword evidence="1" id="KW-0732">Signal</keyword>
<organism evidence="2 3">
    <name type="scientific">Littorina saxatilis</name>
    <dbReference type="NCBI Taxonomy" id="31220"/>
    <lineage>
        <taxon>Eukaryota</taxon>
        <taxon>Metazoa</taxon>
        <taxon>Spiralia</taxon>
        <taxon>Lophotrochozoa</taxon>
        <taxon>Mollusca</taxon>
        <taxon>Gastropoda</taxon>
        <taxon>Caenogastropoda</taxon>
        <taxon>Littorinimorpha</taxon>
        <taxon>Littorinoidea</taxon>
        <taxon>Littorinidae</taxon>
        <taxon>Littorina</taxon>
    </lineage>
</organism>
<proteinExistence type="predicted"/>
<gene>
    <name evidence="2" type="ORF">V1264_018640</name>
</gene>
<evidence type="ECO:0000313" key="3">
    <source>
        <dbReference type="Proteomes" id="UP001374579"/>
    </source>
</evidence>
<dbReference type="GO" id="GO:0007160">
    <property type="term" value="P:cell-matrix adhesion"/>
    <property type="evidence" value="ECO:0007669"/>
    <property type="project" value="InterPro"/>
</dbReference>
<evidence type="ECO:0008006" key="4">
    <source>
        <dbReference type="Google" id="ProtNLM"/>
    </source>
</evidence>
<name>A0AAN9BD99_9CAEN</name>